<dbReference type="GO" id="GO:0016491">
    <property type="term" value="F:oxidoreductase activity"/>
    <property type="evidence" value="ECO:0007669"/>
    <property type="project" value="UniProtKB-KW"/>
</dbReference>
<accession>A0A840I011</accession>
<protein>
    <submittedName>
        <fullName evidence="7">Nitroreductase</fullName>
    </submittedName>
</protein>
<dbReference type="PANTHER" id="PTHR43673:SF2">
    <property type="entry name" value="NITROREDUCTASE"/>
    <property type="match status" value="1"/>
</dbReference>
<evidence type="ECO:0000256" key="2">
    <source>
        <dbReference type="ARBA" id="ARBA00007118"/>
    </source>
</evidence>
<dbReference type="CDD" id="cd02136">
    <property type="entry name" value="PnbA_NfnB-like"/>
    <property type="match status" value="1"/>
</dbReference>
<organism evidence="7 8">
    <name type="scientific">Rhizorhapis suberifaciens</name>
    <name type="common">corky root of lettuce</name>
    <dbReference type="NCBI Taxonomy" id="13656"/>
    <lineage>
        <taxon>Bacteria</taxon>
        <taxon>Pseudomonadati</taxon>
        <taxon>Pseudomonadota</taxon>
        <taxon>Alphaproteobacteria</taxon>
        <taxon>Sphingomonadales</taxon>
        <taxon>Sphingomonadaceae</taxon>
        <taxon>Rhizorhapis</taxon>
    </lineage>
</organism>
<dbReference type="Pfam" id="PF00881">
    <property type="entry name" value="Nitroreductase"/>
    <property type="match status" value="1"/>
</dbReference>
<gene>
    <name evidence="7" type="ORF">HNQ99_003334</name>
</gene>
<sequence>MNKLPEQGLPAVEAVTGRRSVRRFLPTAVSEQTIDAILQAASRAASGTNIQPWLVHVVTGESRDRLSRAVLAAAQADETSLEYRYLPERMKEPYLSRRRKLGHDLYALYGIDRDDIAARKAAMLRNYEFFGAPVGLFFTMERDMALGAWLDCGMFMQNVMVVARAHGLETCPQQAWCDFGAVVHRELAIPDSLILLSGMALGYADSSAIENKLVSDRIGVDEFTTWHR</sequence>
<reference evidence="7 8" key="1">
    <citation type="submission" date="2020-08" db="EMBL/GenBank/DDBJ databases">
        <title>Genomic Encyclopedia of Type Strains, Phase IV (KMG-IV): sequencing the most valuable type-strain genomes for metagenomic binning, comparative biology and taxonomic classification.</title>
        <authorList>
            <person name="Goeker M."/>
        </authorList>
    </citation>
    <scope>NUCLEOTIDE SEQUENCE [LARGE SCALE GENOMIC DNA]</scope>
    <source>
        <strain evidence="7 8">DSM 7465</strain>
    </source>
</reference>
<evidence type="ECO:0000313" key="8">
    <source>
        <dbReference type="Proteomes" id="UP000575068"/>
    </source>
</evidence>
<dbReference type="SUPFAM" id="SSF55469">
    <property type="entry name" value="FMN-dependent nitroreductase-like"/>
    <property type="match status" value="1"/>
</dbReference>
<evidence type="ECO:0000313" key="7">
    <source>
        <dbReference type="EMBL" id="MBB4642996.1"/>
    </source>
</evidence>
<name>A0A840I011_9SPHN</name>
<comment type="similarity">
    <text evidence="2">Belongs to the nitroreductase family.</text>
</comment>
<keyword evidence="3" id="KW-0285">Flavoprotein</keyword>
<dbReference type="AlphaFoldDB" id="A0A840I011"/>
<evidence type="ECO:0000256" key="5">
    <source>
        <dbReference type="ARBA" id="ARBA00023002"/>
    </source>
</evidence>
<keyword evidence="5" id="KW-0560">Oxidoreductase</keyword>
<dbReference type="EMBL" id="JACHOV010000024">
    <property type="protein sequence ID" value="MBB4642996.1"/>
    <property type="molecule type" value="Genomic_DNA"/>
</dbReference>
<keyword evidence="4" id="KW-0288">FMN</keyword>
<comment type="caution">
    <text evidence="7">The sequence shown here is derived from an EMBL/GenBank/DDBJ whole genome shotgun (WGS) entry which is preliminary data.</text>
</comment>
<evidence type="ECO:0000259" key="6">
    <source>
        <dbReference type="Pfam" id="PF00881"/>
    </source>
</evidence>
<dbReference type="Proteomes" id="UP000575068">
    <property type="component" value="Unassembled WGS sequence"/>
</dbReference>
<dbReference type="InterPro" id="IPR029479">
    <property type="entry name" value="Nitroreductase"/>
</dbReference>
<dbReference type="PANTHER" id="PTHR43673">
    <property type="entry name" value="NAD(P)H NITROREDUCTASE YDGI-RELATED"/>
    <property type="match status" value="1"/>
</dbReference>
<comment type="cofactor">
    <cofactor evidence="1">
        <name>FMN</name>
        <dbReference type="ChEBI" id="CHEBI:58210"/>
    </cofactor>
</comment>
<dbReference type="InterPro" id="IPR000415">
    <property type="entry name" value="Nitroreductase-like"/>
</dbReference>
<evidence type="ECO:0000256" key="3">
    <source>
        <dbReference type="ARBA" id="ARBA00022630"/>
    </source>
</evidence>
<dbReference type="RefSeq" id="WP_246415060.1">
    <property type="nucleotide sequence ID" value="NZ_JACHOV010000024.1"/>
</dbReference>
<evidence type="ECO:0000256" key="4">
    <source>
        <dbReference type="ARBA" id="ARBA00022643"/>
    </source>
</evidence>
<feature type="domain" description="Nitroreductase" evidence="6">
    <location>
        <begin position="16"/>
        <end position="203"/>
    </location>
</feature>
<evidence type="ECO:0000256" key="1">
    <source>
        <dbReference type="ARBA" id="ARBA00001917"/>
    </source>
</evidence>
<dbReference type="Gene3D" id="3.40.109.10">
    <property type="entry name" value="NADH Oxidase"/>
    <property type="match status" value="1"/>
</dbReference>
<keyword evidence="8" id="KW-1185">Reference proteome</keyword>
<proteinExistence type="inferred from homology"/>